<feature type="region of interest" description="Disordered" evidence="1">
    <location>
        <begin position="1"/>
        <end position="23"/>
    </location>
</feature>
<dbReference type="EMBL" id="SPHZ02000008">
    <property type="protein sequence ID" value="KAF0904891.1"/>
    <property type="molecule type" value="Genomic_DNA"/>
</dbReference>
<protein>
    <submittedName>
        <fullName evidence="2">Uncharacterized protein</fullName>
    </submittedName>
</protein>
<organism evidence="2 3">
    <name type="scientific">Oryza meyeriana var. granulata</name>
    <dbReference type="NCBI Taxonomy" id="110450"/>
    <lineage>
        <taxon>Eukaryota</taxon>
        <taxon>Viridiplantae</taxon>
        <taxon>Streptophyta</taxon>
        <taxon>Embryophyta</taxon>
        <taxon>Tracheophyta</taxon>
        <taxon>Spermatophyta</taxon>
        <taxon>Magnoliopsida</taxon>
        <taxon>Liliopsida</taxon>
        <taxon>Poales</taxon>
        <taxon>Poaceae</taxon>
        <taxon>BOP clade</taxon>
        <taxon>Oryzoideae</taxon>
        <taxon>Oryzeae</taxon>
        <taxon>Oryzinae</taxon>
        <taxon>Oryza</taxon>
        <taxon>Oryza meyeriana</taxon>
    </lineage>
</organism>
<reference evidence="2 3" key="1">
    <citation type="submission" date="2019-11" db="EMBL/GenBank/DDBJ databases">
        <title>Whole genome sequence of Oryza granulata.</title>
        <authorList>
            <person name="Li W."/>
        </authorList>
    </citation>
    <scope>NUCLEOTIDE SEQUENCE [LARGE SCALE GENOMIC DNA]</scope>
    <source>
        <strain evidence="3">cv. Menghai</strain>
        <tissue evidence="2">Leaf</tissue>
    </source>
</reference>
<dbReference type="AlphaFoldDB" id="A0A6G1CXR2"/>
<accession>A0A6G1CXR2</accession>
<sequence length="60" mass="6098">MGETVGGFSGVEAERGRKEGGDASASIAVVGERGMVSYRQVERGCGGLTFQRSEGACSGL</sequence>
<name>A0A6G1CXR2_9ORYZ</name>
<dbReference type="Proteomes" id="UP000479710">
    <property type="component" value="Unassembled WGS sequence"/>
</dbReference>
<evidence type="ECO:0000313" key="3">
    <source>
        <dbReference type="Proteomes" id="UP000479710"/>
    </source>
</evidence>
<gene>
    <name evidence="2" type="ORF">E2562_038630</name>
</gene>
<proteinExistence type="predicted"/>
<feature type="compositionally biased region" description="Basic and acidic residues" evidence="1">
    <location>
        <begin position="12"/>
        <end position="21"/>
    </location>
</feature>
<comment type="caution">
    <text evidence="2">The sequence shown here is derived from an EMBL/GenBank/DDBJ whole genome shotgun (WGS) entry which is preliminary data.</text>
</comment>
<evidence type="ECO:0000256" key="1">
    <source>
        <dbReference type="SAM" id="MobiDB-lite"/>
    </source>
</evidence>
<keyword evidence="3" id="KW-1185">Reference proteome</keyword>
<evidence type="ECO:0000313" key="2">
    <source>
        <dbReference type="EMBL" id="KAF0904891.1"/>
    </source>
</evidence>